<keyword evidence="1" id="KW-0732">Signal</keyword>
<sequence>MAHNEVSITILETSDVHGHIMPLHYAANKETPNGLARISSYIKEMRKLEPELLLIDNGDCIQGTPLTYHYAKFRDHLPNPVISVMNYLQYDCAVIGNHEFNYGMSIVSKAVSQSFFPWLSANILHKVTKESYFGYPYTVKEVNGVKIVIVGITTHYIPNWENPSHIKELAFEDALLSLKRWVQFIHETEEPDLLVVSYHGGFECDLQTAEPTEEQTGENQGCQILQEVAGIDLLLTGHQHRTVSQYVNNTYVLQPGFNGQHIGKAVIHLKKGTDSWTVEKIEGEVVSMEEQPPDEEVLDIVHFQELETQKWLDQPIGFIDGDMTIKDPLDVRINEHPMIEWINKVQMKAAGVSISNTSLMSNASKGLPVNVTMRDIVSNYIYPNTLTVLELSKEDIKKALEQSASYFMVNDENQIGVNPAFVSPKPQHYNYDMWEGIFYTIDAAKPIGERVIELEFEDEGPYHVVMNNYRAGGGGDFIMFKDKPVVKEILIDMAELLAEDLLEKETVKAVVNNNFKVINSEK</sequence>
<dbReference type="PROSITE" id="PS00785">
    <property type="entry name" value="5_NUCLEOTIDASE_1"/>
    <property type="match status" value="1"/>
</dbReference>
<dbReference type="GO" id="GO:0000166">
    <property type="term" value="F:nucleotide binding"/>
    <property type="evidence" value="ECO:0007669"/>
    <property type="project" value="UniProtKB-KW"/>
</dbReference>
<evidence type="ECO:0000313" key="5">
    <source>
        <dbReference type="EMBL" id="KIL47509.1"/>
    </source>
</evidence>
<evidence type="ECO:0000259" key="4">
    <source>
        <dbReference type="Pfam" id="PF02872"/>
    </source>
</evidence>
<evidence type="ECO:0000256" key="2">
    <source>
        <dbReference type="RuleBase" id="RU362119"/>
    </source>
</evidence>
<dbReference type="Pfam" id="PF02872">
    <property type="entry name" value="5_nucleotid_C"/>
    <property type="match status" value="1"/>
</dbReference>
<reference evidence="5 6" key="1">
    <citation type="submission" date="2015-01" db="EMBL/GenBank/DDBJ databases">
        <title>Jeotgalibacillus campisalis genome sequencing.</title>
        <authorList>
            <person name="Goh K.M."/>
            <person name="Chan K.-G."/>
            <person name="Yaakop A.S."/>
            <person name="Ee R."/>
            <person name="Gan H.M."/>
            <person name="Chan C.S."/>
        </authorList>
    </citation>
    <scope>NUCLEOTIDE SEQUENCE [LARGE SCALE GENOMIC DNA]</scope>
    <source>
        <strain evidence="5 6">SF-57</strain>
    </source>
</reference>
<dbReference type="EMBL" id="JXRR01000014">
    <property type="protein sequence ID" value="KIL47509.1"/>
    <property type="molecule type" value="Genomic_DNA"/>
</dbReference>
<dbReference type="InterPro" id="IPR008334">
    <property type="entry name" value="5'-Nucleotdase_C"/>
</dbReference>
<dbReference type="GO" id="GO:0030288">
    <property type="term" value="C:outer membrane-bounded periplasmic space"/>
    <property type="evidence" value="ECO:0007669"/>
    <property type="project" value="TreeGrafter"/>
</dbReference>
<evidence type="ECO:0000313" key="6">
    <source>
        <dbReference type="Proteomes" id="UP000031972"/>
    </source>
</evidence>
<protein>
    <submittedName>
        <fullName evidence="5">2',3'-cyclic-nucleotide 2'-phosphodiesterase</fullName>
        <ecNumber evidence="5">3.1.4.16</ecNumber>
    </submittedName>
</protein>
<dbReference type="Gene3D" id="3.90.780.10">
    <property type="entry name" value="5'-Nucleotidase, C-terminal domain"/>
    <property type="match status" value="1"/>
</dbReference>
<dbReference type="InterPro" id="IPR004843">
    <property type="entry name" value="Calcineurin-like_PHP"/>
</dbReference>
<dbReference type="PRINTS" id="PR01607">
    <property type="entry name" value="APYRASEFAMLY"/>
</dbReference>
<evidence type="ECO:0000259" key="3">
    <source>
        <dbReference type="Pfam" id="PF00149"/>
    </source>
</evidence>
<dbReference type="Gene3D" id="3.60.21.10">
    <property type="match status" value="1"/>
</dbReference>
<dbReference type="PANTHER" id="PTHR11575:SF6">
    <property type="entry name" value="2',3'-CYCLIC-NUCLEOTIDE 2'-PHOSPHODIESTERASE_3'-NUCLEOTIDASE"/>
    <property type="match status" value="1"/>
</dbReference>
<feature type="domain" description="Calcineurin-like phosphoesterase" evidence="3">
    <location>
        <begin position="9"/>
        <end position="241"/>
    </location>
</feature>
<dbReference type="OrthoDB" id="9801679at2"/>
<dbReference type="PANTHER" id="PTHR11575">
    <property type="entry name" value="5'-NUCLEOTIDASE-RELATED"/>
    <property type="match status" value="1"/>
</dbReference>
<dbReference type="RefSeq" id="WP_041057108.1">
    <property type="nucleotide sequence ID" value="NZ_JXRR01000014.1"/>
</dbReference>
<organism evidence="5 6">
    <name type="scientific">Jeotgalibacillus campisalis</name>
    <dbReference type="NCBI Taxonomy" id="220754"/>
    <lineage>
        <taxon>Bacteria</taxon>
        <taxon>Bacillati</taxon>
        <taxon>Bacillota</taxon>
        <taxon>Bacilli</taxon>
        <taxon>Bacillales</taxon>
        <taxon>Caryophanaceae</taxon>
        <taxon>Jeotgalibacillus</taxon>
    </lineage>
</organism>
<dbReference type="PATRIC" id="fig|220754.4.peg.1696"/>
<evidence type="ECO:0000256" key="1">
    <source>
        <dbReference type="ARBA" id="ARBA00022729"/>
    </source>
</evidence>
<dbReference type="AlphaFoldDB" id="A0A0C2S0F1"/>
<dbReference type="InterPro" id="IPR029052">
    <property type="entry name" value="Metallo-depent_PP-like"/>
</dbReference>
<dbReference type="SUPFAM" id="SSF56300">
    <property type="entry name" value="Metallo-dependent phosphatases"/>
    <property type="match status" value="1"/>
</dbReference>
<keyword evidence="2" id="KW-0547">Nucleotide-binding</keyword>
<dbReference type="EC" id="3.1.4.16" evidence="5"/>
<comment type="caution">
    <text evidence="5">The sequence shown here is derived from an EMBL/GenBank/DDBJ whole genome shotgun (WGS) entry which is preliminary data.</text>
</comment>
<dbReference type="GO" id="GO:0008663">
    <property type="term" value="F:2',3'-cyclic-nucleotide 2'-phosphodiesterase activity"/>
    <property type="evidence" value="ECO:0007669"/>
    <property type="project" value="UniProtKB-EC"/>
</dbReference>
<comment type="similarity">
    <text evidence="2">Belongs to the 5'-nucleotidase family.</text>
</comment>
<gene>
    <name evidence="5" type="ORF">KR50_16760</name>
</gene>
<proteinExistence type="inferred from homology"/>
<keyword evidence="6" id="KW-1185">Reference proteome</keyword>
<dbReference type="Proteomes" id="UP000031972">
    <property type="component" value="Unassembled WGS sequence"/>
</dbReference>
<dbReference type="InterPro" id="IPR036907">
    <property type="entry name" value="5'-Nucleotdase_C_sf"/>
</dbReference>
<dbReference type="SUPFAM" id="SSF55816">
    <property type="entry name" value="5'-nucleotidase (syn. UDP-sugar hydrolase), C-terminal domain"/>
    <property type="match status" value="1"/>
</dbReference>
<dbReference type="InterPro" id="IPR006179">
    <property type="entry name" value="5_nucleotidase/apyrase"/>
</dbReference>
<dbReference type="PROSITE" id="PS00786">
    <property type="entry name" value="5_NUCLEOTIDASE_2"/>
    <property type="match status" value="1"/>
</dbReference>
<keyword evidence="2 5" id="KW-0378">Hydrolase</keyword>
<dbReference type="GO" id="GO:0046872">
    <property type="term" value="F:metal ion binding"/>
    <property type="evidence" value="ECO:0007669"/>
    <property type="project" value="InterPro"/>
</dbReference>
<feature type="domain" description="5'-Nucleotidase C-terminal" evidence="4">
    <location>
        <begin position="328"/>
        <end position="482"/>
    </location>
</feature>
<dbReference type="InterPro" id="IPR006146">
    <property type="entry name" value="5'-Nucleotdase_CS"/>
</dbReference>
<name>A0A0C2S0F1_9BACL</name>
<accession>A0A0C2S0F1</accession>
<dbReference type="GO" id="GO:0009166">
    <property type="term" value="P:nucleotide catabolic process"/>
    <property type="evidence" value="ECO:0007669"/>
    <property type="project" value="InterPro"/>
</dbReference>
<dbReference type="Pfam" id="PF00149">
    <property type="entry name" value="Metallophos"/>
    <property type="match status" value="1"/>
</dbReference>